<evidence type="ECO:0000313" key="11">
    <source>
        <dbReference type="Proteomes" id="UP000087171"/>
    </source>
</evidence>
<comment type="similarity">
    <text evidence="2">Belongs to the ABC transporter superfamily. ABCG family. Eye pigment precursor importer (TC 3.A.1.204) subfamily.</text>
</comment>
<sequence>MVMIWENVTVRIGSEKKLLDAVTGFAQPARIMAVMGPSGSGKTTLLTSLAGSLAANVSMTGNIEIIGKKKRNLYSKEVSYVGQEEILLGTLTVRETLTYSANMRLPSNMSKQEIKKVVEETIIKMGLEECGDTKIGNWHLRGISNGEKKRLSIGLEILTQPFVLLLDEPTSGLDSASSFYVIQALSNIAFEGKIVICSIHQPGSETFNIFDDLLLLSSGETVYFGERKMATKFFEDAGFPCPIKRNPSDHFIMSINLDFDLVNEALARFHPTSSNSTTGMRTADIRRELIESYKSSELIINARKIIQQLKTNEEETINSNIVRSSASWWKQLCTLTKRSFLNMNRNLGYYWLRIIFYTLTGITIGTLFFHIGTRNSSILVRGKCVSFIYGFMICLACGGLPFFIEELKIFMMMPSQIFRPLNDIPKFFWRYPMSYLSFATWAVQGQYKNDMLGVEFDPLIPGDPKVTGEHVLPILFGVPLSHGKWLDLTMLVILLLVHRFLLFLVLRYHKRGITHVLWFYVKNNLQSTKRVLLKNKQSISCKKQEPPQCPLSSLENALSPNCAII</sequence>
<name>A0A3Q7Y9E9_CICAR</name>
<keyword evidence="7 9" id="KW-1133">Transmembrane helix</keyword>
<keyword evidence="11" id="KW-1185">Reference proteome</keyword>
<keyword evidence="4 9" id="KW-0812">Transmembrane</keyword>
<dbReference type="InterPro" id="IPR027417">
    <property type="entry name" value="P-loop_NTPase"/>
</dbReference>
<dbReference type="InterPro" id="IPR003593">
    <property type="entry name" value="AAA+_ATPase"/>
</dbReference>
<dbReference type="GeneID" id="101491955"/>
<dbReference type="SMART" id="SM00382">
    <property type="entry name" value="AAA"/>
    <property type="match status" value="1"/>
</dbReference>
<evidence type="ECO:0000256" key="1">
    <source>
        <dbReference type="ARBA" id="ARBA00004141"/>
    </source>
</evidence>
<organism evidence="11 12">
    <name type="scientific">Cicer arietinum</name>
    <name type="common">Chickpea</name>
    <name type="synonym">Garbanzo</name>
    <dbReference type="NCBI Taxonomy" id="3827"/>
    <lineage>
        <taxon>Eukaryota</taxon>
        <taxon>Viridiplantae</taxon>
        <taxon>Streptophyta</taxon>
        <taxon>Embryophyta</taxon>
        <taxon>Tracheophyta</taxon>
        <taxon>Spermatophyta</taxon>
        <taxon>Magnoliopsida</taxon>
        <taxon>eudicotyledons</taxon>
        <taxon>Gunneridae</taxon>
        <taxon>Pentapetalae</taxon>
        <taxon>rosids</taxon>
        <taxon>fabids</taxon>
        <taxon>Fabales</taxon>
        <taxon>Fabaceae</taxon>
        <taxon>Papilionoideae</taxon>
        <taxon>50 kb inversion clade</taxon>
        <taxon>NPAAA clade</taxon>
        <taxon>Hologalegina</taxon>
        <taxon>IRL clade</taxon>
        <taxon>Cicereae</taxon>
        <taxon>Cicer</taxon>
    </lineage>
</organism>
<dbReference type="Gene3D" id="3.40.50.300">
    <property type="entry name" value="P-loop containing nucleotide triphosphate hydrolases"/>
    <property type="match status" value="1"/>
</dbReference>
<keyword evidence="3" id="KW-0813">Transport</keyword>
<dbReference type="InterPro" id="IPR013525">
    <property type="entry name" value="ABC2_TM"/>
</dbReference>
<dbReference type="Proteomes" id="UP000087171">
    <property type="component" value="Chromosome Ca3"/>
</dbReference>
<feature type="transmembrane region" description="Helical" evidence="9">
    <location>
        <begin position="350"/>
        <end position="372"/>
    </location>
</feature>
<evidence type="ECO:0000256" key="5">
    <source>
        <dbReference type="ARBA" id="ARBA00022741"/>
    </source>
</evidence>
<feature type="domain" description="ABC transporter" evidence="10">
    <location>
        <begin position="3"/>
        <end position="243"/>
    </location>
</feature>
<dbReference type="GO" id="GO:0140359">
    <property type="term" value="F:ABC-type transporter activity"/>
    <property type="evidence" value="ECO:0007669"/>
    <property type="project" value="InterPro"/>
</dbReference>
<evidence type="ECO:0000256" key="9">
    <source>
        <dbReference type="SAM" id="Phobius"/>
    </source>
</evidence>
<evidence type="ECO:0000256" key="2">
    <source>
        <dbReference type="ARBA" id="ARBA00005814"/>
    </source>
</evidence>
<evidence type="ECO:0000256" key="4">
    <source>
        <dbReference type="ARBA" id="ARBA00022692"/>
    </source>
</evidence>
<dbReference type="Pfam" id="PF00005">
    <property type="entry name" value="ABC_tran"/>
    <property type="match status" value="1"/>
</dbReference>
<dbReference type="AlphaFoldDB" id="A0A3Q7Y9E9"/>
<comment type="subcellular location">
    <subcellularLocation>
        <location evidence="1">Membrane</location>
        <topology evidence="1">Multi-pass membrane protein</topology>
    </subcellularLocation>
</comment>
<dbReference type="RefSeq" id="XP_027188737.1">
    <property type="nucleotide sequence ID" value="XM_027332936.1"/>
</dbReference>
<accession>A0A3Q7Y9E9</accession>
<feature type="transmembrane region" description="Helical" evidence="9">
    <location>
        <begin position="384"/>
        <end position="404"/>
    </location>
</feature>
<keyword evidence="8 9" id="KW-0472">Membrane</keyword>
<evidence type="ECO:0000256" key="8">
    <source>
        <dbReference type="ARBA" id="ARBA00023136"/>
    </source>
</evidence>
<gene>
    <name evidence="12" type="primary">LOC101491955</name>
</gene>
<dbReference type="GO" id="GO:0016020">
    <property type="term" value="C:membrane"/>
    <property type="evidence" value="ECO:0007669"/>
    <property type="project" value="UniProtKB-SubCell"/>
</dbReference>
<evidence type="ECO:0000313" key="12">
    <source>
        <dbReference type="RefSeq" id="XP_027188737.1"/>
    </source>
</evidence>
<dbReference type="Pfam" id="PF01061">
    <property type="entry name" value="ABC2_membrane"/>
    <property type="match status" value="1"/>
</dbReference>
<dbReference type="PROSITE" id="PS50893">
    <property type="entry name" value="ABC_TRANSPORTER_2"/>
    <property type="match status" value="1"/>
</dbReference>
<dbReference type="GO" id="GO:0005524">
    <property type="term" value="F:ATP binding"/>
    <property type="evidence" value="ECO:0007669"/>
    <property type="project" value="UniProtKB-KW"/>
</dbReference>
<dbReference type="GO" id="GO:0016887">
    <property type="term" value="F:ATP hydrolysis activity"/>
    <property type="evidence" value="ECO:0007669"/>
    <property type="project" value="InterPro"/>
</dbReference>
<dbReference type="InterPro" id="IPR003439">
    <property type="entry name" value="ABC_transporter-like_ATP-bd"/>
</dbReference>
<dbReference type="PANTHER" id="PTHR48042:SF8">
    <property type="entry name" value="ABC-2 TYPE TRANSPORTER TRANSMEMBRANE DOMAIN-CONTAINING PROTEIN"/>
    <property type="match status" value="1"/>
</dbReference>
<evidence type="ECO:0000256" key="3">
    <source>
        <dbReference type="ARBA" id="ARBA00022448"/>
    </source>
</evidence>
<evidence type="ECO:0000256" key="6">
    <source>
        <dbReference type="ARBA" id="ARBA00022840"/>
    </source>
</evidence>
<keyword evidence="6" id="KW-0067">ATP-binding</keyword>
<evidence type="ECO:0000256" key="7">
    <source>
        <dbReference type="ARBA" id="ARBA00022989"/>
    </source>
</evidence>
<reference evidence="12" key="2">
    <citation type="submission" date="2025-08" db="UniProtKB">
        <authorList>
            <consortium name="RefSeq"/>
        </authorList>
    </citation>
    <scope>IDENTIFICATION</scope>
    <source>
        <tissue evidence="12">Etiolated seedlings</tissue>
    </source>
</reference>
<dbReference type="InterPro" id="IPR052215">
    <property type="entry name" value="Plant_ABCG"/>
</dbReference>
<evidence type="ECO:0000259" key="10">
    <source>
        <dbReference type="PROSITE" id="PS50893"/>
    </source>
</evidence>
<keyword evidence="5" id="KW-0547">Nucleotide-binding</keyword>
<proteinExistence type="inferred from homology"/>
<protein>
    <submittedName>
        <fullName evidence="12">ABC transporter G family member 15-like isoform X2</fullName>
    </submittedName>
</protein>
<dbReference type="Pfam" id="PF19055">
    <property type="entry name" value="ABC2_membrane_7"/>
    <property type="match status" value="1"/>
</dbReference>
<dbReference type="InterPro" id="IPR043926">
    <property type="entry name" value="ABCG_dom"/>
</dbReference>
<feature type="transmembrane region" description="Helical" evidence="9">
    <location>
        <begin position="485"/>
        <end position="506"/>
    </location>
</feature>
<reference evidence="11" key="1">
    <citation type="journal article" date="2013" name="Nat. Biotechnol.">
        <title>Draft genome sequence of chickpea (Cicer arietinum) provides a resource for trait improvement.</title>
        <authorList>
            <person name="Varshney R.K."/>
            <person name="Song C."/>
            <person name="Saxena R.K."/>
            <person name="Azam S."/>
            <person name="Yu S."/>
            <person name="Sharpe A.G."/>
            <person name="Cannon S."/>
            <person name="Baek J."/>
            <person name="Rosen B.D."/>
            <person name="Tar'an B."/>
            <person name="Millan T."/>
            <person name="Zhang X."/>
            <person name="Ramsay L.D."/>
            <person name="Iwata A."/>
            <person name="Wang Y."/>
            <person name="Nelson W."/>
            <person name="Farmer A.D."/>
            <person name="Gaur P.M."/>
            <person name="Soderlund C."/>
            <person name="Penmetsa R.V."/>
            <person name="Xu C."/>
            <person name="Bharti A.K."/>
            <person name="He W."/>
            <person name="Winter P."/>
            <person name="Zhao S."/>
            <person name="Hane J.K."/>
            <person name="Carrasquilla-Garcia N."/>
            <person name="Condie J.A."/>
            <person name="Upadhyaya H.D."/>
            <person name="Luo M.C."/>
            <person name="Thudi M."/>
            <person name="Gowda C.L."/>
            <person name="Singh N.P."/>
            <person name="Lichtenzveig J."/>
            <person name="Gali K.K."/>
            <person name="Rubio J."/>
            <person name="Nadarajan N."/>
            <person name="Dolezel J."/>
            <person name="Bansal K.C."/>
            <person name="Xu X."/>
            <person name="Edwards D."/>
            <person name="Zhang G."/>
            <person name="Kahl G."/>
            <person name="Gil J."/>
            <person name="Singh K.B."/>
            <person name="Datta S.K."/>
            <person name="Jackson S.A."/>
            <person name="Wang J."/>
            <person name="Cook D.R."/>
        </authorList>
    </citation>
    <scope>NUCLEOTIDE SEQUENCE [LARGE SCALE GENOMIC DNA]</scope>
    <source>
        <strain evidence="11">cv. CDC Frontier</strain>
    </source>
</reference>
<dbReference type="SUPFAM" id="SSF52540">
    <property type="entry name" value="P-loop containing nucleoside triphosphate hydrolases"/>
    <property type="match status" value="1"/>
</dbReference>
<dbReference type="PANTHER" id="PTHR48042">
    <property type="entry name" value="ABC TRANSPORTER G FAMILY MEMBER 11"/>
    <property type="match status" value="1"/>
</dbReference>